<feature type="region of interest" description="Disordered" evidence="1">
    <location>
        <begin position="550"/>
        <end position="575"/>
    </location>
</feature>
<comment type="caution">
    <text evidence="2">The sequence shown here is derived from an EMBL/GenBank/DDBJ whole genome shotgun (WGS) entry which is preliminary data.</text>
</comment>
<feature type="compositionally biased region" description="Low complexity" evidence="1">
    <location>
        <begin position="38"/>
        <end position="49"/>
    </location>
</feature>
<evidence type="ECO:0000313" key="2">
    <source>
        <dbReference type="EMBL" id="KAF7351920.1"/>
    </source>
</evidence>
<feature type="compositionally biased region" description="Pro residues" evidence="1">
    <location>
        <begin position="678"/>
        <end position="689"/>
    </location>
</feature>
<sequence>MSTRAKASKNKKKQQPVNSPVPPRRKAASPPPLPNPLFPSRETARTTLRAARRPPYRAPMVYVWRNRVCQDHPVFRPRAYRKNWGTWPHWQLAGVSTPQWCVPLLHPASIFAHAGHYFFQVKFIAKFPEPAPELLNFEYAVALAAVKCLKQFPHALHRQEFDGLIDFNAAKRARLMEHGITKLDSSFIIPRADAEGAESDPFAEFEFAASPALVVPASRRTRGQAPSSSKAAAPSSATPRSAAPPSAATGRSLATVETRSAPTSVAAGKRKWSEPEGPAPASTVTVEVPRVQDAYASSSGPTIRVPRVAPRPAYRGALKSPTPARSAAASSTQPSSAAGPSTLTQIATAPSPPEEETDPPSSRLAILSDMLANPPGEWSEAESWPVPAYQRVDHVVVRDALCPPCFGEAPTACIACINKNARCKSDGFGTTCENCHRGNTRCSFTAPERIFQIVDDIRPLTSLTPDALSRALIRAMQTRRDADLFYALLSRKLIAHQGALEDLAVVFINQQITMPPDIYSSYFEDVDDVEMLTGFAERLRQQHSYPGLLHRHLSRNPTSEPRLLDPDGPRTTDNAYHTVQRPTDINATQFYDVPADTAAHISIIATRGPELEAALVDNPVPSVPGSPAATSPVPSGPAAPAAPQDTVQVPAVPPARPSSASRMPPPSIVESMNRPDPVARPPTPAPIHPGNPVARSTVVQAAGSPFAGLGVYPPSSYGPGTPRTEHPGFGPGYNAGGGSGSGGTSGS</sequence>
<feature type="compositionally biased region" description="Low complexity" evidence="1">
    <location>
        <begin position="320"/>
        <end position="342"/>
    </location>
</feature>
<dbReference type="OrthoDB" id="3070673at2759"/>
<feature type="compositionally biased region" description="Basic residues" evidence="1">
    <location>
        <begin position="1"/>
        <end position="14"/>
    </location>
</feature>
<accession>A0A8H6Y590</accession>
<protein>
    <recommendedName>
        <fullName evidence="4">Zn(2)-C6 fungal-type domain-containing protein</fullName>
    </recommendedName>
</protein>
<gene>
    <name evidence="2" type="ORF">MVEN_01153800</name>
</gene>
<feature type="compositionally biased region" description="Low complexity" evidence="1">
    <location>
        <begin position="619"/>
        <end position="643"/>
    </location>
</feature>
<feature type="region of interest" description="Disordered" evidence="1">
    <location>
        <begin position="705"/>
        <end position="747"/>
    </location>
</feature>
<evidence type="ECO:0008006" key="4">
    <source>
        <dbReference type="Google" id="ProtNLM"/>
    </source>
</evidence>
<dbReference type="AlphaFoldDB" id="A0A8H6Y590"/>
<feature type="region of interest" description="Disordered" evidence="1">
    <location>
        <begin position="1"/>
        <end position="50"/>
    </location>
</feature>
<evidence type="ECO:0000256" key="1">
    <source>
        <dbReference type="SAM" id="MobiDB-lite"/>
    </source>
</evidence>
<feature type="compositionally biased region" description="Low complexity" evidence="1">
    <location>
        <begin position="304"/>
        <end position="313"/>
    </location>
</feature>
<keyword evidence="3" id="KW-1185">Reference proteome</keyword>
<feature type="region of interest" description="Disordered" evidence="1">
    <location>
        <begin position="218"/>
        <end position="361"/>
    </location>
</feature>
<evidence type="ECO:0000313" key="3">
    <source>
        <dbReference type="Proteomes" id="UP000620124"/>
    </source>
</evidence>
<reference evidence="2" key="1">
    <citation type="submission" date="2020-05" db="EMBL/GenBank/DDBJ databases">
        <title>Mycena genomes resolve the evolution of fungal bioluminescence.</title>
        <authorList>
            <person name="Tsai I.J."/>
        </authorList>
    </citation>
    <scope>NUCLEOTIDE SEQUENCE</scope>
    <source>
        <strain evidence="2">CCC161011</strain>
    </source>
</reference>
<feature type="compositionally biased region" description="Gly residues" evidence="1">
    <location>
        <begin position="729"/>
        <end position="747"/>
    </location>
</feature>
<feature type="region of interest" description="Disordered" evidence="1">
    <location>
        <begin position="616"/>
        <end position="693"/>
    </location>
</feature>
<name>A0A8H6Y590_9AGAR</name>
<feature type="compositionally biased region" description="Low complexity" evidence="1">
    <location>
        <begin position="225"/>
        <end position="248"/>
    </location>
</feature>
<dbReference type="EMBL" id="JACAZI010000009">
    <property type="protein sequence ID" value="KAF7351920.1"/>
    <property type="molecule type" value="Genomic_DNA"/>
</dbReference>
<organism evidence="2 3">
    <name type="scientific">Mycena venus</name>
    <dbReference type="NCBI Taxonomy" id="2733690"/>
    <lineage>
        <taxon>Eukaryota</taxon>
        <taxon>Fungi</taxon>
        <taxon>Dikarya</taxon>
        <taxon>Basidiomycota</taxon>
        <taxon>Agaricomycotina</taxon>
        <taxon>Agaricomycetes</taxon>
        <taxon>Agaricomycetidae</taxon>
        <taxon>Agaricales</taxon>
        <taxon>Marasmiineae</taxon>
        <taxon>Mycenaceae</taxon>
        <taxon>Mycena</taxon>
    </lineage>
</organism>
<dbReference type="Proteomes" id="UP000620124">
    <property type="component" value="Unassembled WGS sequence"/>
</dbReference>
<proteinExistence type="predicted"/>